<evidence type="ECO:0008006" key="4">
    <source>
        <dbReference type="Google" id="ProtNLM"/>
    </source>
</evidence>
<dbReference type="Proteomes" id="UP000650511">
    <property type="component" value="Unassembled WGS sequence"/>
</dbReference>
<evidence type="ECO:0000313" key="2">
    <source>
        <dbReference type="EMBL" id="GGI04717.1"/>
    </source>
</evidence>
<organism evidence="2 3">
    <name type="scientific">Egicoccus halophilus</name>
    <dbReference type="NCBI Taxonomy" id="1670830"/>
    <lineage>
        <taxon>Bacteria</taxon>
        <taxon>Bacillati</taxon>
        <taxon>Actinomycetota</taxon>
        <taxon>Nitriliruptoria</taxon>
        <taxon>Egicoccales</taxon>
        <taxon>Egicoccaceae</taxon>
        <taxon>Egicoccus</taxon>
    </lineage>
</organism>
<protein>
    <recommendedName>
        <fullName evidence="4">DUF4193 domain-containing protein</fullName>
    </recommendedName>
</protein>
<dbReference type="RefSeq" id="WP_165403986.1">
    <property type="nucleotide sequence ID" value="NZ_BMHA01000003.1"/>
</dbReference>
<proteinExistence type="predicted"/>
<feature type="region of interest" description="Disordered" evidence="1">
    <location>
        <begin position="1"/>
        <end position="93"/>
    </location>
</feature>
<comment type="caution">
    <text evidence="2">The sequence shown here is derived from an EMBL/GenBank/DDBJ whole genome shotgun (WGS) entry which is preliminary data.</text>
</comment>
<evidence type="ECO:0000313" key="3">
    <source>
        <dbReference type="Proteomes" id="UP000650511"/>
    </source>
</evidence>
<sequence>MAARNGPSGDDDLLDEVGTDADEFDDEDGNGLADEFDDEDADEEATTDADDLGDESLEAAGEDLTVPGPTEESDEDEEEPASLPATVAFDDDEDEIVSAVAGDDDEGDEIDGVREGEFVCRSCYMAKLETQLADPERMLCRDCA</sequence>
<dbReference type="EMBL" id="BMHA01000003">
    <property type="protein sequence ID" value="GGI04717.1"/>
    <property type="molecule type" value="Genomic_DNA"/>
</dbReference>
<keyword evidence="3" id="KW-1185">Reference proteome</keyword>
<reference evidence="2" key="2">
    <citation type="submission" date="2020-09" db="EMBL/GenBank/DDBJ databases">
        <authorList>
            <person name="Sun Q."/>
            <person name="Zhou Y."/>
        </authorList>
    </citation>
    <scope>NUCLEOTIDE SEQUENCE</scope>
    <source>
        <strain evidence="2">CGMCC 1.14988</strain>
    </source>
</reference>
<feature type="compositionally biased region" description="Acidic residues" evidence="1">
    <location>
        <begin position="71"/>
        <end position="80"/>
    </location>
</feature>
<feature type="compositionally biased region" description="Acidic residues" evidence="1">
    <location>
        <begin position="9"/>
        <end position="61"/>
    </location>
</feature>
<dbReference type="AlphaFoldDB" id="A0A8J3ADI0"/>
<evidence type="ECO:0000256" key="1">
    <source>
        <dbReference type="SAM" id="MobiDB-lite"/>
    </source>
</evidence>
<gene>
    <name evidence="2" type="ORF">GCM10011354_10490</name>
</gene>
<reference evidence="2" key="1">
    <citation type="journal article" date="2014" name="Int. J. Syst. Evol. Microbiol.">
        <title>Complete genome sequence of Corynebacterium casei LMG S-19264T (=DSM 44701T), isolated from a smear-ripened cheese.</title>
        <authorList>
            <consortium name="US DOE Joint Genome Institute (JGI-PGF)"/>
            <person name="Walter F."/>
            <person name="Albersmeier A."/>
            <person name="Kalinowski J."/>
            <person name="Ruckert C."/>
        </authorList>
    </citation>
    <scope>NUCLEOTIDE SEQUENCE</scope>
    <source>
        <strain evidence="2">CGMCC 1.14988</strain>
    </source>
</reference>
<accession>A0A8J3ADI0</accession>
<name>A0A8J3ADI0_9ACTN</name>